<protein>
    <recommendedName>
        <fullName evidence="8">L-ornithine N(alpha)-acyltransferase</fullName>
        <ecNumber evidence="7">2.3.2.30</ecNumber>
    </recommendedName>
</protein>
<accession>A0ABT3HI80</accession>
<feature type="compositionally biased region" description="Basic residues" evidence="11">
    <location>
        <begin position="1"/>
        <end position="12"/>
    </location>
</feature>
<feature type="region of interest" description="Disordered" evidence="11">
    <location>
        <begin position="1"/>
        <end position="40"/>
    </location>
</feature>
<evidence type="ECO:0000313" key="12">
    <source>
        <dbReference type="EMBL" id="MCW2310116.1"/>
    </source>
</evidence>
<keyword evidence="4" id="KW-0443">Lipid metabolism</keyword>
<dbReference type="InterPro" id="IPR052351">
    <property type="entry name" value="Ornithine_N-alpha-AT"/>
</dbReference>
<evidence type="ECO:0000256" key="8">
    <source>
        <dbReference type="ARBA" id="ARBA00039866"/>
    </source>
</evidence>
<gene>
    <name evidence="12" type="ORF">M2319_004481</name>
</gene>
<evidence type="ECO:0000313" key="13">
    <source>
        <dbReference type="Proteomes" id="UP001209755"/>
    </source>
</evidence>
<dbReference type="Pfam" id="PF13444">
    <property type="entry name" value="Acetyltransf_5"/>
    <property type="match status" value="1"/>
</dbReference>
<dbReference type="RefSeq" id="WP_264603693.1">
    <property type="nucleotide sequence ID" value="NZ_JAOQNS010000019.1"/>
</dbReference>
<evidence type="ECO:0000256" key="1">
    <source>
        <dbReference type="ARBA" id="ARBA00005189"/>
    </source>
</evidence>
<evidence type="ECO:0000256" key="7">
    <source>
        <dbReference type="ARBA" id="ARBA00039058"/>
    </source>
</evidence>
<keyword evidence="2" id="KW-0444">Lipid biosynthesis</keyword>
<dbReference type="EMBL" id="JAOQNS010000019">
    <property type="protein sequence ID" value="MCW2310116.1"/>
    <property type="molecule type" value="Genomic_DNA"/>
</dbReference>
<evidence type="ECO:0000256" key="9">
    <source>
        <dbReference type="ARBA" id="ARBA00045724"/>
    </source>
</evidence>
<comment type="pathway">
    <text evidence="1">Lipid metabolism.</text>
</comment>
<comment type="similarity">
    <text evidence="6">Belongs to the acetyltransferase family. OlsB subfamily.</text>
</comment>
<evidence type="ECO:0000256" key="6">
    <source>
        <dbReference type="ARBA" id="ARBA00038095"/>
    </source>
</evidence>
<organism evidence="12 13">
    <name type="scientific">Rhodobium gokarnense</name>
    <dbReference type="NCBI Taxonomy" id="364296"/>
    <lineage>
        <taxon>Bacteria</taxon>
        <taxon>Pseudomonadati</taxon>
        <taxon>Pseudomonadota</taxon>
        <taxon>Alphaproteobacteria</taxon>
        <taxon>Hyphomicrobiales</taxon>
        <taxon>Rhodobiaceae</taxon>
        <taxon>Rhodobium</taxon>
    </lineage>
</organism>
<reference evidence="13" key="1">
    <citation type="submission" date="2023-07" db="EMBL/GenBank/DDBJ databases">
        <title>Genome sequencing of Purple Non-Sulfur Bacteria from various extreme environments.</title>
        <authorList>
            <person name="Mayer M."/>
        </authorList>
    </citation>
    <scope>NUCLEOTIDE SEQUENCE [LARGE SCALE GENOMIC DNA]</scope>
    <source>
        <strain evidence="13">DSM 17935</strain>
    </source>
</reference>
<dbReference type="InterPro" id="IPR016181">
    <property type="entry name" value="Acyl_CoA_acyltransferase"/>
</dbReference>
<keyword evidence="5" id="KW-0012">Acyltransferase</keyword>
<sequence length="332" mass="37774">MKYRNRRQKRGQMKGSDKQPQRGGARRFTPIGKRPVTGNRWIPGLRSPTGRILPAARAAAAPTLGQIGSLEVRLARSWREIKIAQQLRYHVFYEEMSAVADAQTLATRRDSDSFDNFCDHLLVLDHDIKVKTNALGRKKPQIVGTYRLLRQEVAEMHGGFYTADEFDMQPLLDRKPDLNFMELGRSCVLKPYRNKRTMELLWHGIWAYVLMNKIDAMIGCASLEGTDPNRLALPLSFLHHNFLAPEEWRVRALGERYTEMNRIPKDELDGRAALHALPPLIKGYLRLGAMIGDGAVIDHQFGTVDALIIMPVSELNPRYVNYYGADASRHKA</sequence>
<name>A0ABT3HI80_9HYPH</name>
<evidence type="ECO:0000256" key="5">
    <source>
        <dbReference type="ARBA" id="ARBA00023315"/>
    </source>
</evidence>
<evidence type="ECO:0000256" key="10">
    <source>
        <dbReference type="ARBA" id="ARBA00047785"/>
    </source>
</evidence>
<comment type="function">
    <text evidence="9">Catalyzes the first step in the biosynthesis of ornithine lipids, which are phosphorus-free membrane lipids. Catalyzes the 3-hydroxyacyl-acyl carrier protein-dependent acylation of ornithine to form lyso-ornithine lipid (LOL).</text>
</comment>
<proteinExistence type="inferred from homology"/>
<dbReference type="PANTHER" id="PTHR37323:SF1">
    <property type="entry name" value="L-ORNITHINE N(ALPHA)-ACYLTRANSFERASE"/>
    <property type="match status" value="1"/>
</dbReference>
<comment type="caution">
    <text evidence="12">The sequence shown here is derived from an EMBL/GenBank/DDBJ whole genome shotgun (WGS) entry which is preliminary data.</text>
</comment>
<dbReference type="PANTHER" id="PTHR37323">
    <property type="entry name" value="GCN5-RELATED N-ACETYLTRANSFERASE"/>
    <property type="match status" value="1"/>
</dbReference>
<keyword evidence="3" id="KW-0808">Transferase</keyword>
<dbReference type="Proteomes" id="UP001209755">
    <property type="component" value="Unassembled WGS sequence"/>
</dbReference>
<dbReference type="Gene3D" id="3.40.630.30">
    <property type="match status" value="1"/>
</dbReference>
<evidence type="ECO:0000256" key="11">
    <source>
        <dbReference type="SAM" id="MobiDB-lite"/>
    </source>
</evidence>
<evidence type="ECO:0000256" key="4">
    <source>
        <dbReference type="ARBA" id="ARBA00023098"/>
    </source>
</evidence>
<dbReference type="SUPFAM" id="SSF55729">
    <property type="entry name" value="Acyl-CoA N-acyltransferases (Nat)"/>
    <property type="match status" value="1"/>
</dbReference>
<evidence type="ECO:0000256" key="3">
    <source>
        <dbReference type="ARBA" id="ARBA00022679"/>
    </source>
</evidence>
<comment type="catalytic activity">
    <reaction evidence="10">
        <text>a (3R)-hydroxyacyl-[ACP] + L-ornithine = a lyso-ornithine lipid + holo-[ACP] + H(+)</text>
        <dbReference type="Rhea" id="RHEA:20633"/>
        <dbReference type="Rhea" id="RHEA-COMP:9685"/>
        <dbReference type="Rhea" id="RHEA-COMP:9945"/>
        <dbReference type="ChEBI" id="CHEBI:15378"/>
        <dbReference type="ChEBI" id="CHEBI:46911"/>
        <dbReference type="ChEBI" id="CHEBI:64479"/>
        <dbReference type="ChEBI" id="CHEBI:78827"/>
        <dbReference type="ChEBI" id="CHEBI:138482"/>
        <dbReference type="EC" id="2.3.2.30"/>
    </reaction>
    <physiologicalReaction direction="left-to-right" evidence="10">
        <dbReference type="Rhea" id="RHEA:20634"/>
    </physiologicalReaction>
</comment>
<dbReference type="EC" id="2.3.2.30" evidence="7"/>
<keyword evidence="13" id="KW-1185">Reference proteome</keyword>
<evidence type="ECO:0000256" key="2">
    <source>
        <dbReference type="ARBA" id="ARBA00022516"/>
    </source>
</evidence>